<feature type="compositionally biased region" description="Pro residues" evidence="1">
    <location>
        <begin position="121"/>
        <end position="136"/>
    </location>
</feature>
<feature type="compositionally biased region" description="Pro residues" evidence="1">
    <location>
        <begin position="148"/>
        <end position="161"/>
    </location>
</feature>
<sequence length="194" mass="20761">MALSPMTIKLLVRHQLSTLTYPGPRLSPRLLSLLSPCQPAASLLFLRLLSLQRSPPPRRSSLNLPQSFRQPRDPAPLIPISPITSDSDDGGKSSGPPSPIPLPSPFLRPPASSLMDIVHPLPLPAPISSTPPPPADHSPQTQTIPSPASIPLPVSRPPSPPVRTSGRVRRAPERFGNWAKSTTVPSDDVNTPKT</sequence>
<evidence type="ECO:0000313" key="3">
    <source>
        <dbReference type="Proteomes" id="UP000325313"/>
    </source>
</evidence>
<feature type="region of interest" description="Disordered" evidence="1">
    <location>
        <begin position="55"/>
        <end position="194"/>
    </location>
</feature>
<protein>
    <submittedName>
        <fullName evidence="2">Uncharacterized protein</fullName>
    </submittedName>
</protein>
<organism evidence="2 3">
    <name type="scientific">Puccinia graminis f. sp. tritici</name>
    <dbReference type="NCBI Taxonomy" id="56615"/>
    <lineage>
        <taxon>Eukaryota</taxon>
        <taxon>Fungi</taxon>
        <taxon>Dikarya</taxon>
        <taxon>Basidiomycota</taxon>
        <taxon>Pucciniomycotina</taxon>
        <taxon>Pucciniomycetes</taxon>
        <taxon>Pucciniales</taxon>
        <taxon>Pucciniaceae</taxon>
        <taxon>Puccinia</taxon>
    </lineage>
</organism>
<evidence type="ECO:0000256" key="1">
    <source>
        <dbReference type="SAM" id="MobiDB-lite"/>
    </source>
</evidence>
<comment type="caution">
    <text evidence="2">The sequence shown here is derived from an EMBL/GenBank/DDBJ whole genome shotgun (WGS) entry which is preliminary data.</text>
</comment>
<name>A0A5B0SJK5_PUCGR</name>
<dbReference type="EMBL" id="VDEP01000004">
    <property type="protein sequence ID" value="KAA1138007.1"/>
    <property type="molecule type" value="Genomic_DNA"/>
</dbReference>
<proteinExistence type="predicted"/>
<dbReference type="Proteomes" id="UP000325313">
    <property type="component" value="Unassembled WGS sequence"/>
</dbReference>
<evidence type="ECO:0000313" key="2">
    <source>
        <dbReference type="EMBL" id="KAA1138007.1"/>
    </source>
</evidence>
<feature type="compositionally biased region" description="Polar residues" evidence="1">
    <location>
        <begin position="179"/>
        <end position="194"/>
    </location>
</feature>
<feature type="compositionally biased region" description="Pro residues" evidence="1">
    <location>
        <begin position="96"/>
        <end position="108"/>
    </location>
</feature>
<reference evidence="2 3" key="1">
    <citation type="submission" date="2019-05" db="EMBL/GenBank/DDBJ databases">
        <title>Emergence of the Ug99 lineage of the wheat stem rust pathogen through somatic hybridization.</title>
        <authorList>
            <person name="Li F."/>
            <person name="Upadhyaya N.M."/>
            <person name="Sperschneider J."/>
            <person name="Matny O."/>
            <person name="Nguyen-Phuc H."/>
            <person name="Mago R."/>
            <person name="Raley C."/>
            <person name="Miller M.E."/>
            <person name="Silverstein K.A.T."/>
            <person name="Henningsen E."/>
            <person name="Hirsch C.D."/>
            <person name="Visser B."/>
            <person name="Pretorius Z.A."/>
            <person name="Steffenson B.J."/>
            <person name="Schwessinger B."/>
            <person name="Dodds P.N."/>
            <person name="Figueroa M."/>
        </authorList>
    </citation>
    <scope>NUCLEOTIDE SEQUENCE [LARGE SCALE GENOMIC DNA]</scope>
    <source>
        <strain evidence="2 3">Ug99</strain>
    </source>
</reference>
<feature type="compositionally biased region" description="Low complexity" evidence="1">
    <location>
        <begin position="55"/>
        <end position="67"/>
    </location>
</feature>
<accession>A0A5B0SJK5</accession>
<gene>
    <name evidence="2" type="ORF">PGTUg99_022044</name>
</gene>
<dbReference type="AlphaFoldDB" id="A0A5B0SJK5"/>